<dbReference type="InterPro" id="IPR012337">
    <property type="entry name" value="RNaseH-like_sf"/>
</dbReference>
<organism evidence="3 4">
    <name type="scientific">Lophium mytilinum</name>
    <dbReference type="NCBI Taxonomy" id="390894"/>
    <lineage>
        <taxon>Eukaryota</taxon>
        <taxon>Fungi</taxon>
        <taxon>Dikarya</taxon>
        <taxon>Ascomycota</taxon>
        <taxon>Pezizomycotina</taxon>
        <taxon>Dothideomycetes</taxon>
        <taxon>Pleosporomycetidae</taxon>
        <taxon>Mytilinidiales</taxon>
        <taxon>Mytilinidiaceae</taxon>
        <taxon>Lophium</taxon>
    </lineage>
</organism>
<dbReference type="SUPFAM" id="SSF53098">
    <property type="entry name" value="Ribonuclease H-like"/>
    <property type="match status" value="1"/>
</dbReference>
<accession>A0A6A6RFK7</accession>
<dbReference type="SMART" id="SM00950">
    <property type="entry name" value="Piwi"/>
    <property type="match status" value="1"/>
</dbReference>
<feature type="domain" description="Piwi" evidence="2">
    <location>
        <begin position="691"/>
        <end position="984"/>
    </location>
</feature>
<dbReference type="Gene3D" id="3.30.420.10">
    <property type="entry name" value="Ribonuclease H-like superfamily/Ribonuclease H"/>
    <property type="match status" value="1"/>
</dbReference>
<feature type="compositionally biased region" description="Polar residues" evidence="1">
    <location>
        <begin position="108"/>
        <end position="134"/>
    </location>
</feature>
<name>A0A6A6RFK7_9PEZI</name>
<dbReference type="InterPro" id="IPR003165">
    <property type="entry name" value="Piwi"/>
</dbReference>
<feature type="region of interest" description="Disordered" evidence="1">
    <location>
        <begin position="108"/>
        <end position="136"/>
    </location>
</feature>
<protein>
    <submittedName>
        <fullName evidence="3">Piwi-domain-containing protein</fullName>
    </submittedName>
</protein>
<evidence type="ECO:0000259" key="2">
    <source>
        <dbReference type="PROSITE" id="PS50822"/>
    </source>
</evidence>
<dbReference type="EMBL" id="MU004181">
    <property type="protein sequence ID" value="KAF2502247.1"/>
    <property type="molecule type" value="Genomic_DNA"/>
</dbReference>
<dbReference type="Proteomes" id="UP000799750">
    <property type="component" value="Unassembled WGS sequence"/>
</dbReference>
<dbReference type="GO" id="GO:0003676">
    <property type="term" value="F:nucleic acid binding"/>
    <property type="evidence" value="ECO:0007669"/>
    <property type="project" value="InterPro"/>
</dbReference>
<dbReference type="PANTHER" id="PTHR22891">
    <property type="entry name" value="EUKARYOTIC TRANSLATION INITIATION FACTOR 2C"/>
    <property type="match status" value="1"/>
</dbReference>
<feature type="compositionally biased region" description="Basic and acidic residues" evidence="1">
    <location>
        <begin position="10"/>
        <end position="20"/>
    </location>
</feature>
<proteinExistence type="predicted"/>
<dbReference type="Pfam" id="PF16486">
    <property type="entry name" value="ArgoN"/>
    <property type="match status" value="1"/>
</dbReference>
<evidence type="ECO:0000313" key="3">
    <source>
        <dbReference type="EMBL" id="KAF2502247.1"/>
    </source>
</evidence>
<dbReference type="PROSITE" id="PS50822">
    <property type="entry name" value="PIWI"/>
    <property type="match status" value="1"/>
</dbReference>
<dbReference type="Pfam" id="PF08699">
    <property type="entry name" value="ArgoL1"/>
    <property type="match status" value="1"/>
</dbReference>
<dbReference type="InterPro" id="IPR014811">
    <property type="entry name" value="ArgoL1"/>
</dbReference>
<dbReference type="Gene3D" id="3.40.50.2300">
    <property type="match status" value="1"/>
</dbReference>
<dbReference type="InterPro" id="IPR032474">
    <property type="entry name" value="Argonaute_N"/>
</dbReference>
<dbReference type="InterPro" id="IPR036085">
    <property type="entry name" value="PAZ_dom_sf"/>
</dbReference>
<dbReference type="Pfam" id="PF02171">
    <property type="entry name" value="Piwi"/>
    <property type="match status" value="1"/>
</dbReference>
<gene>
    <name evidence="3" type="ORF">BU16DRAFT_3015</name>
</gene>
<dbReference type="Pfam" id="PF16488">
    <property type="entry name" value="ArgoL2"/>
    <property type="match status" value="1"/>
</dbReference>
<dbReference type="AlphaFoldDB" id="A0A6A6RFK7"/>
<evidence type="ECO:0000313" key="4">
    <source>
        <dbReference type="Proteomes" id="UP000799750"/>
    </source>
</evidence>
<reference evidence="3" key="1">
    <citation type="journal article" date="2020" name="Stud. Mycol.">
        <title>101 Dothideomycetes genomes: a test case for predicting lifestyles and emergence of pathogens.</title>
        <authorList>
            <person name="Haridas S."/>
            <person name="Albert R."/>
            <person name="Binder M."/>
            <person name="Bloem J."/>
            <person name="Labutti K."/>
            <person name="Salamov A."/>
            <person name="Andreopoulos B."/>
            <person name="Baker S."/>
            <person name="Barry K."/>
            <person name="Bills G."/>
            <person name="Bluhm B."/>
            <person name="Cannon C."/>
            <person name="Castanera R."/>
            <person name="Culley D."/>
            <person name="Daum C."/>
            <person name="Ezra D."/>
            <person name="Gonzalez J."/>
            <person name="Henrissat B."/>
            <person name="Kuo A."/>
            <person name="Liang C."/>
            <person name="Lipzen A."/>
            <person name="Lutzoni F."/>
            <person name="Magnuson J."/>
            <person name="Mondo S."/>
            <person name="Nolan M."/>
            <person name="Ohm R."/>
            <person name="Pangilinan J."/>
            <person name="Park H.-J."/>
            <person name="Ramirez L."/>
            <person name="Alfaro M."/>
            <person name="Sun H."/>
            <person name="Tritt A."/>
            <person name="Yoshinaga Y."/>
            <person name="Zwiers L.-H."/>
            <person name="Turgeon B."/>
            <person name="Goodwin S."/>
            <person name="Spatafora J."/>
            <person name="Crous P."/>
            <person name="Grigoriev I."/>
        </authorList>
    </citation>
    <scope>NUCLEOTIDE SEQUENCE</scope>
    <source>
        <strain evidence="3">CBS 269.34</strain>
    </source>
</reference>
<keyword evidence="4" id="KW-1185">Reference proteome</keyword>
<dbReference type="InterPro" id="IPR032472">
    <property type="entry name" value="ArgoL2"/>
</dbReference>
<dbReference type="SMART" id="SM01163">
    <property type="entry name" value="DUF1785"/>
    <property type="match status" value="1"/>
</dbReference>
<dbReference type="InterPro" id="IPR036397">
    <property type="entry name" value="RNaseH_sf"/>
</dbReference>
<feature type="region of interest" description="Disordered" evidence="1">
    <location>
        <begin position="1"/>
        <end position="20"/>
    </location>
</feature>
<dbReference type="SUPFAM" id="SSF101690">
    <property type="entry name" value="PAZ domain"/>
    <property type="match status" value="1"/>
</dbReference>
<sequence length="1025" mass="114219">MARKKGIAKPNDDNSRLLREGMRKTWDKSPCFRCNNASHPSNQCSANADATTFFAEKDGAVDTVHKKEADEWFKTYVLKNKDGKFPPEVAPSINTPAAAGLSSTLPIRGSGNVSQQTFGGASANVSSQSQTRVQQPDEPLLYEEFTKGRWEREDPITRGEGPKGNEPYAGGTHIIEQPKNPNRIGEIVRVIANHLLIEKVPELLNEYSIDYNPTKGRVEKRRIFNALLDSKLLDLDGLAWATDHERLWIKDKTLPKELKEFLDFPYTKPSGKEGTMISVNFNFDREIKPRDLQDSAKNAEFQTQTTTIRALNAIVSRKLVEEMFTNKDQPTLKGITMTKANKCFINNGISPLKGRGLVAVRGYFFSVRPGEKNTLLNINTATSAFLSPILVSHFLQLTGNNKAAAEKLLKGAKLRVTYNRMDKADDSIKGSRNDEVNRGKIFRQFGKAAQDQDYYIGEKGSKTLGGKVLDYFKDLGVSVTSGCACVNVGPFFDPDDNDAAKNAVWVPAECLEILPMNPVKTTLDTDHTSAMMNVANREPAKNARLIVKEGIRRLGIDQKDELEDIGFSIRPEPIEFDARILPPPQLYYNVNGRIRSVDPKFAAWNLKGVRFQGAGVATALHVVHVNGGQENLKPCEPESLGHWLQESMKGHGMKIPGTFDKKKVHHLYAEGSTKFANSFQDLLRSFDEKAVTLVILPSPDQQLYSTIKRIGDTSGVITVCCQNDKYDTQTLRDRKPLGRPPQDPKDALEQQLSNLSLKFNLKLGKDTHHFDSHFIRDMDGTIIMGADVGHPPVGGPAASPSIAALVASIDGNMMNYPASIRLQAGRQETIEDLRGMVSERLRAWRENNNNSLPDQIVFFRDGVAENQFADIKEREVKAIKMAYDDLNVSNQAYAVTFIVVGKRHHTRFYPKHSTDATKNGNLRPGLVVDSVVTTPGQQDFFCQAHAAIKGTARSAHYHILVDEINWTFDVHQEVVRYRDFLFNLHESNTVRPTNSPMPFPAQLKVSRIALLRTLRIVSASAAVVI</sequence>
<dbReference type="OrthoDB" id="10252740at2759"/>
<evidence type="ECO:0000256" key="1">
    <source>
        <dbReference type="SAM" id="MobiDB-lite"/>
    </source>
</evidence>